<name>A0AAP8T8F5_9BACT</name>
<evidence type="ECO:0000256" key="1">
    <source>
        <dbReference type="SAM" id="SignalP"/>
    </source>
</evidence>
<keyword evidence="1" id="KW-0732">Signal</keyword>
<dbReference type="Proteomes" id="UP000235914">
    <property type="component" value="Unassembled WGS sequence"/>
</dbReference>
<evidence type="ECO:0000313" key="2">
    <source>
        <dbReference type="EMBL" id="PNC54016.1"/>
    </source>
</evidence>
<comment type="caution">
    <text evidence="2">The sequence shown here is derived from an EMBL/GenBank/DDBJ whole genome shotgun (WGS) entry which is preliminary data.</text>
</comment>
<proteinExistence type="predicted"/>
<sequence length="62" mass="6903">MKFLLFAVLAWCGAVCAPAEEYAFPGEREWISKFGDVVKGRFHSCTGAGAVLKVGRRHVEFR</sequence>
<accession>A0AAP8T8F5</accession>
<gene>
    <name evidence="2" type="ORF">CXU09_10480</name>
</gene>
<organism evidence="2 3">
    <name type="scientific">Akkermansia muciniphila</name>
    <dbReference type="NCBI Taxonomy" id="239935"/>
    <lineage>
        <taxon>Bacteria</taxon>
        <taxon>Pseudomonadati</taxon>
        <taxon>Verrucomicrobiota</taxon>
        <taxon>Verrucomicrobiia</taxon>
        <taxon>Verrucomicrobiales</taxon>
        <taxon>Akkermansiaceae</taxon>
        <taxon>Akkermansia</taxon>
    </lineage>
</organism>
<reference evidence="2 3" key="1">
    <citation type="journal article" date="2017" name="BMC Genomics">
        <title>Genome sequencing of 39 Akkermansia muciniphila isolates reveals its population structure, genomic and functional diverisity, and global distribution in mammalian gut microbiotas.</title>
        <authorList>
            <person name="Guo X."/>
            <person name="Li S."/>
            <person name="Zhang J."/>
            <person name="Wu F."/>
            <person name="Li X."/>
            <person name="Wu D."/>
            <person name="Zhang M."/>
            <person name="Ou Z."/>
            <person name="Jie Z."/>
            <person name="Yan Q."/>
            <person name="Li P."/>
            <person name="Yi J."/>
            <person name="Peng Y."/>
        </authorList>
    </citation>
    <scope>NUCLEOTIDE SEQUENCE [LARGE SCALE GENOMIC DNA]</scope>
    <source>
        <strain evidence="2 3">GP43</strain>
    </source>
</reference>
<feature type="chain" id="PRO_5043051491" evidence="1">
    <location>
        <begin position="20"/>
        <end position="62"/>
    </location>
</feature>
<protein>
    <submittedName>
        <fullName evidence="2">Uncharacterized protein</fullName>
    </submittedName>
</protein>
<evidence type="ECO:0000313" key="3">
    <source>
        <dbReference type="Proteomes" id="UP000235914"/>
    </source>
</evidence>
<feature type="signal peptide" evidence="1">
    <location>
        <begin position="1"/>
        <end position="19"/>
    </location>
</feature>
<dbReference type="EMBL" id="PJKN01000006">
    <property type="protein sequence ID" value="PNC54016.1"/>
    <property type="molecule type" value="Genomic_DNA"/>
</dbReference>
<dbReference type="AlphaFoldDB" id="A0AAP8T8F5"/>